<evidence type="ECO:0000313" key="3">
    <source>
        <dbReference type="Proteomes" id="UP000092462"/>
    </source>
</evidence>
<name>A0A1B0DQ28_PHLPP</name>
<accession>A0A1B0DQ28</accession>
<sequence length="81" mass="8914">MSSGRSARLPATPSINVRSFESNHNYQGGSMPNSAFSNLGPELAAATSQVLDNLSERERQMILSVLHRDEGIRQREAARIM</sequence>
<keyword evidence="3" id="KW-1185">Reference proteome</keyword>
<evidence type="ECO:0000313" key="2">
    <source>
        <dbReference type="EnsemblMetazoa" id="PPAI010618-PA"/>
    </source>
</evidence>
<dbReference type="AlphaFoldDB" id="A0A1B0DQ28"/>
<protein>
    <recommendedName>
        <fullName evidence="4">RabBD domain-containing protein</fullName>
    </recommendedName>
</protein>
<dbReference type="VEuPathDB" id="VectorBase:PPAI010618"/>
<dbReference type="Proteomes" id="UP000092462">
    <property type="component" value="Unassembled WGS sequence"/>
</dbReference>
<feature type="compositionally biased region" description="Polar residues" evidence="1">
    <location>
        <begin position="13"/>
        <end position="37"/>
    </location>
</feature>
<reference evidence="2" key="1">
    <citation type="submission" date="2022-08" db="UniProtKB">
        <authorList>
            <consortium name="EnsemblMetazoa"/>
        </authorList>
    </citation>
    <scope>IDENTIFICATION</scope>
    <source>
        <strain evidence="2">Israel</strain>
    </source>
</reference>
<dbReference type="EMBL" id="AJVK01018770">
    <property type="status" value="NOT_ANNOTATED_CDS"/>
    <property type="molecule type" value="Genomic_DNA"/>
</dbReference>
<evidence type="ECO:0008006" key="4">
    <source>
        <dbReference type="Google" id="ProtNLM"/>
    </source>
</evidence>
<feature type="region of interest" description="Disordered" evidence="1">
    <location>
        <begin position="1"/>
        <end position="39"/>
    </location>
</feature>
<dbReference type="EnsemblMetazoa" id="PPAI010618-RA">
    <property type="protein sequence ID" value="PPAI010618-PA"/>
    <property type="gene ID" value="PPAI010618"/>
</dbReference>
<evidence type="ECO:0000256" key="1">
    <source>
        <dbReference type="SAM" id="MobiDB-lite"/>
    </source>
</evidence>
<proteinExistence type="predicted"/>
<organism evidence="2 3">
    <name type="scientific">Phlebotomus papatasi</name>
    <name type="common">Sandfly</name>
    <dbReference type="NCBI Taxonomy" id="29031"/>
    <lineage>
        <taxon>Eukaryota</taxon>
        <taxon>Metazoa</taxon>
        <taxon>Ecdysozoa</taxon>
        <taxon>Arthropoda</taxon>
        <taxon>Hexapoda</taxon>
        <taxon>Insecta</taxon>
        <taxon>Pterygota</taxon>
        <taxon>Neoptera</taxon>
        <taxon>Endopterygota</taxon>
        <taxon>Diptera</taxon>
        <taxon>Nematocera</taxon>
        <taxon>Psychodoidea</taxon>
        <taxon>Psychodidae</taxon>
        <taxon>Phlebotomus</taxon>
        <taxon>Phlebotomus</taxon>
    </lineage>
</organism>